<sequence length="149" mass="17417">MTFNLNEHTGVLIKKAARLFERVSNLNLEELGVTYSQTIFLVRLWERDGQTQMELTKSAGLKQPTVVGILDKMERDQLITRVRSEQDKRCYHFFLTEKAKHACRELEKQGILMQNLSAGNLPDKEVRKLNENLLSIIENLERIIENIRY</sequence>
<keyword evidence="7" id="KW-1185">Reference proteome</keyword>
<dbReference type="RefSeq" id="WP_058472693.1">
    <property type="nucleotide sequence ID" value="NZ_CAAAIL010000009.1"/>
</dbReference>
<dbReference type="InterPro" id="IPR036390">
    <property type="entry name" value="WH_DNA-bd_sf"/>
</dbReference>
<evidence type="ECO:0000256" key="2">
    <source>
        <dbReference type="ARBA" id="ARBA00023125"/>
    </source>
</evidence>
<evidence type="ECO:0000256" key="3">
    <source>
        <dbReference type="ARBA" id="ARBA00023163"/>
    </source>
</evidence>
<keyword evidence="1" id="KW-0805">Transcription regulation</keyword>
<dbReference type="SUPFAM" id="SSF46785">
    <property type="entry name" value="Winged helix' DNA-binding domain"/>
    <property type="match status" value="1"/>
</dbReference>
<dbReference type="PANTHER" id="PTHR42756:SF1">
    <property type="entry name" value="TRANSCRIPTIONAL REPRESSOR OF EMRAB OPERON"/>
    <property type="match status" value="1"/>
</dbReference>
<keyword evidence="3" id="KW-0804">Transcription</keyword>
<dbReference type="Gene3D" id="1.10.10.10">
    <property type="entry name" value="Winged helix-like DNA-binding domain superfamily/Winged helix DNA-binding domain"/>
    <property type="match status" value="1"/>
</dbReference>
<dbReference type="SMART" id="SM00347">
    <property type="entry name" value="HTH_MARR"/>
    <property type="match status" value="1"/>
</dbReference>
<gene>
    <name evidence="6" type="primary">marR_2</name>
    <name evidence="5" type="ORF">Lqua_0490</name>
    <name evidence="6" type="ORF">NCTC12376_03561</name>
</gene>
<name>A0A378P913_9GAMM</name>
<dbReference type="AlphaFoldDB" id="A0A378P913"/>
<dbReference type="Pfam" id="PF01047">
    <property type="entry name" value="MarR"/>
    <property type="match status" value="1"/>
</dbReference>
<dbReference type="PROSITE" id="PS50995">
    <property type="entry name" value="HTH_MARR_2"/>
    <property type="match status" value="1"/>
</dbReference>
<reference evidence="5 7" key="1">
    <citation type="submission" date="2015-11" db="EMBL/GenBank/DDBJ databases">
        <title>Genomic analysis of 38 Legionella species identifies large and diverse effector repertoires.</title>
        <authorList>
            <person name="Burstein D."/>
            <person name="Amaro F."/>
            <person name="Zusman T."/>
            <person name="Lifshitz Z."/>
            <person name="Cohen O."/>
            <person name="Gilbert J.A."/>
            <person name="Pupko T."/>
            <person name="Shuman H.A."/>
            <person name="Segal G."/>
        </authorList>
    </citation>
    <scope>NUCLEOTIDE SEQUENCE [LARGE SCALE GENOMIC DNA]</scope>
    <source>
        <strain evidence="5 7">ATCC 49507</strain>
    </source>
</reference>
<evidence type="ECO:0000259" key="4">
    <source>
        <dbReference type="PROSITE" id="PS50995"/>
    </source>
</evidence>
<organism evidence="6 8">
    <name type="scientific">Legionella quateirensis</name>
    <dbReference type="NCBI Taxonomy" id="45072"/>
    <lineage>
        <taxon>Bacteria</taxon>
        <taxon>Pseudomonadati</taxon>
        <taxon>Pseudomonadota</taxon>
        <taxon>Gammaproteobacteria</taxon>
        <taxon>Legionellales</taxon>
        <taxon>Legionellaceae</taxon>
        <taxon>Legionella</taxon>
    </lineage>
</organism>
<accession>A0A378P913</accession>
<dbReference type="PRINTS" id="PR00598">
    <property type="entry name" value="HTHMARR"/>
</dbReference>
<dbReference type="EMBL" id="LNYR01000003">
    <property type="protein sequence ID" value="KTD54051.1"/>
    <property type="molecule type" value="Genomic_DNA"/>
</dbReference>
<dbReference type="InterPro" id="IPR036388">
    <property type="entry name" value="WH-like_DNA-bd_sf"/>
</dbReference>
<dbReference type="GO" id="GO:0003677">
    <property type="term" value="F:DNA binding"/>
    <property type="evidence" value="ECO:0007669"/>
    <property type="project" value="UniProtKB-KW"/>
</dbReference>
<keyword evidence="2" id="KW-0238">DNA-binding</keyword>
<reference evidence="6 8" key="2">
    <citation type="submission" date="2018-06" db="EMBL/GenBank/DDBJ databases">
        <authorList>
            <consortium name="Pathogen Informatics"/>
            <person name="Doyle S."/>
        </authorList>
    </citation>
    <scope>NUCLEOTIDE SEQUENCE [LARGE SCALE GENOMIC DNA]</scope>
    <source>
        <strain evidence="6 8">NCTC12376</strain>
    </source>
</reference>
<protein>
    <submittedName>
        <fullName evidence="5 6">Transcriptional regulator</fullName>
    </submittedName>
</protein>
<evidence type="ECO:0000256" key="1">
    <source>
        <dbReference type="ARBA" id="ARBA00023015"/>
    </source>
</evidence>
<evidence type="ECO:0000313" key="7">
    <source>
        <dbReference type="Proteomes" id="UP000054639"/>
    </source>
</evidence>
<dbReference type="STRING" id="45072.Lqua_0490"/>
<evidence type="ECO:0000313" key="5">
    <source>
        <dbReference type="EMBL" id="KTD54051.1"/>
    </source>
</evidence>
<evidence type="ECO:0000313" key="8">
    <source>
        <dbReference type="Proteomes" id="UP000254230"/>
    </source>
</evidence>
<dbReference type="OrthoDB" id="32523at2"/>
<dbReference type="InterPro" id="IPR000835">
    <property type="entry name" value="HTH_MarR-typ"/>
</dbReference>
<dbReference type="Proteomes" id="UP000254230">
    <property type="component" value="Unassembled WGS sequence"/>
</dbReference>
<dbReference type="GO" id="GO:0003700">
    <property type="term" value="F:DNA-binding transcription factor activity"/>
    <property type="evidence" value="ECO:0007669"/>
    <property type="project" value="InterPro"/>
</dbReference>
<proteinExistence type="predicted"/>
<evidence type="ECO:0000313" key="6">
    <source>
        <dbReference type="EMBL" id="STY83095.1"/>
    </source>
</evidence>
<dbReference type="PANTHER" id="PTHR42756">
    <property type="entry name" value="TRANSCRIPTIONAL REGULATOR, MARR"/>
    <property type="match status" value="1"/>
</dbReference>
<dbReference type="EMBL" id="UGOW01000003">
    <property type="protein sequence ID" value="STY83095.1"/>
    <property type="molecule type" value="Genomic_DNA"/>
</dbReference>
<dbReference type="Proteomes" id="UP000054639">
    <property type="component" value="Unassembled WGS sequence"/>
</dbReference>
<feature type="domain" description="HTH marR-type" evidence="4">
    <location>
        <begin position="1"/>
        <end position="138"/>
    </location>
</feature>